<gene>
    <name evidence="1" type="ORF">OBRU01_14343</name>
</gene>
<evidence type="ECO:0000313" key="1">
    <source>
        <dbReference type="EMBL" id="KOB71289.1"/>
    </source>
</evidence>
<name>A0A0L7L7H0_OPEBR</name>
<dbReference type="Proteomes" id="UP000037510">
    <property type="component" value="Unassembled WGS sequence"/>
</dbReference>
<protein>
    <submittedName>
        <fullName evidence="1">Putative RNA polymerase II subunit A C-terminal domain phosphatase</fullName>
    </submittedName>
</protein>
<keyword evidence="2" id="KW-1185">Reference proteome</keyword>
<dbReference type="AlphaFoldDB" id="A0A0L7L7H0"/>
<dbReference type="Gene3D" id="2.40.50.100">
    <property type="match status" value="1"/>
</dbReference>
<accession>A0A0L7L7H0</accession>
<reference evidence="1 2" key="1">
    <citation type="journal article" date="2015" name="Genome Biol. Evol.">
        <title>The genome of winter moth (Operophtera brumata) provides a genomic perspective on sexual dimorphism and phenology.</title>
        <authorList>
            <person name="Derks M.F."/>
            <person name="Smit S."/>
            <person name="Salis L."/>
            <person name="Schijlen E."/>
            <person name="Bossers A."/>
            <person name="Mateman C."/>
            <person name="Pijl A.S."/>
            <person name="de Ridder D."/>
            <person name="Groenen M.A."/>
            <person name="Visser M.E."/>
            <person name="Megens H.J."/>
        </authorList>
    </citation>
    <scope>NUCLEOTIDE SEQUENCE [LARGE SCALE GENOMIC DNA]</scope>
    <source>
        <strain evidence="1">WM2013NL</strain>
        <tissue evidence="1">Head and thorax</tissue>
    </source>
</reference>
<dbReference type="EMBL" id="JTDY01002498">
    <property type="protein sequence ID" value="KOB71289.1"/>
    <property type="molecule type" value="Genomic_DNA"/>
</dbReference>
<sequence length="73" mass="7930">MADKTMPIFVPSEKPVKVTKWKVKQGAFVSQGQILFLYNDSSGNSGDLKKYKALRAGTISSIKVKEGDIAEPG</sequence>
<evidence type="ECO:0000313" key="2">
    <source>
        <dbReference type="Proteomes" id="UP000037510"/>
    </source>
</evidence>
<proteinExistence type="predicted"/>
<dbReference type="InterPro" id="IPR011053">
    <property type="entry name" value="Single_hybrid_motif"/>
</dbReference>
<organism evidence="1 2">
    <name type="scientific">Operophtera brumata</name>
    <name type="common">Winter moth</name>
    <name type="synonym">Phalaena brumata</name>
    <dbReference type="NCBI Taxonomy" id="104452"/>
    <lineage>
        <taxon>Eukaryota</taxon>
        <taxon>Metazoa</taxon>
        <taxon>Ecdysozoa</taxon>
        <taxon>Arthropoda</taxon>
        <taxon>Hexapoda</taxon>
        <taxon>Insecta</taxon>
        <taxon>Pterygota</taxon>
        <taxon>Neoptera</taxon>
        <taxon>Endopterygota</taxon>
        <taxon>Lepidoptera</taxon>
        <taxon>Glossata</taxon>
        <taxon>Ditrysia</taxon>
        <taxon>Geometroidea</taxon>
        <taxon>Geometridae</taxon>
        <taxon>Larentiinae</taxon>
        <taxon>Operophtera</taxon>
    </lineage>
</organism>
<comment type="caution">
    <text evidence="1">The sequence shown here is derived from an EMBL/GenBank/DDBJ whole genome shotgun (WGS) entry which is preliminary data.</text>
</comment>
<dbReference type="SUPFAM" id="SSF51230">
    <property type="entry name" value="Single hybrid motif"/>
    <property type="match status" value="1"/>
</dbReference>